<feature type="region of interest" description="Disordered" evidence="1">
    <location>
        <begin position="17"/>
        <end position="43"/>
    </location>
</feature>
<protein>
    <submittedName>
        <fullName evidence="2">Uncharacterized protein</fullName>
    </submittedName>
</protein>
<dbReference type="AlphaFoldDB" id="A0AAV8WTS7"/>
<keyword evidence="3" id="KW-1185">Reference proteome</keyword>
<dbReference type="Proteomes" id="UP001162156">
    <property type="component" value="Unassembled WGS sequence"/>
</dbReference>
<evidence type="ECO:0000313" key="3">
    <source>
        <dbReference type="Proteomes" id="UP001162156"/>
    </source>
</evidence>
<sequence length="129" mass="14654">MELEQMGLKVERTYIKKKKGEKKSTSKEIDDNTDNKDDDSKETEEDYSLICMYDIEKLTCDAVALSGEDLNITPPATSDADLIIPEESKATLSFDEILEGIVKCNKKNIPIQLQTSKDLLDLDQMDRFE</sequence>
<evidence type="ECO:0000313" key="2">
    <source>
        <dbReference type="EMBL" id="KAJ8929866.1"/>
    </source>
</evidence>
<organism evidence="2 3">
    <name type="scientific">Rhamnusium bicolor</name>
    <dbReference type="NCBI Taxonomy" id="1586634"/>
    <lineage>
        <taxon>Eukaryota</taxon>
        <taxon>Metazoa</taxon>
        <taxon>Ecdysozoa</taxon>
        <taxon>Arthropoda</taxon>
        <taxon>Hexapoda</taxon>
        <taxon>Insecta</taxon>
        <taxon>Pterygota</taxon>
        <taxon>Neoptera</taxon>
        <taxon>Endopterygota</taxon>
        <taxon>Coleoptera</taxon>
        <taxon>Polyphaga</taxon>
        <taxon>Cucujiformia</taxon>
        <taxon>Chrysomeloidea</taxon>
        <taxon>Cerambycidae</taxon>
        <taxon>Lepturinae</taxon>
        <taxon>Rhagiini</taxon>
        <taxon>Rhamnusium</taxon>
    </lineage>
</organism>
<evidence type="ECO:0000256" key="1">
    <source>
        <dbReference type="SAM" id="MobiDB-lite"/>
    </source>
</evidence>
<dbReference type="EMBL" id="JANEYF010004857">
    <property type="protein sequence ID" value="KAJ8929866.1"/>
    <property type="molecule type" value="Genomic_DNA"/>
</dbReference>
<gene>
    <name evidence="2" type="ORF">NQ314_017471</name>
</gene>
<feature type="compositionally biased region" description="Basic and acidic residues" evidence="1">
    <location>
        <begin position="22"/>
        <end position="39"/>
    </location>
</feature>
<accession>A0AAV8WTS7</accession>
<comment type="caution">
    <text evidence="2">The sequence shown here is derived from an EMBL/GenBank/DDBJ whole genome shotgun (WGS) entry which is preliminary data.</text>
</comment>
<name>A0AAV8WTS7_9CUCU</name>
<proteinExistence type="predicted"/>
<reference evidence="2" key="1">
    <citation type="journal article" date="2023" name="Insect Mol. Biol.">
        <title>Genome sequencing provides insights into the evolution of gene families encoding plant cell wall-degrading enzymes in longhorned beetles.</title>
        <authorList>
            <person name="Shin N.R."/>
            <person name="Okamura Y."/>
            <person name="Kirsch R."/>
            <person name="Pauchet Y."/>
        </authorList>
    </citation>
    <scope>NUCLEOTIDE SEQUENCE</scope>
    <source>
        <strain evidence="2">RBIC_L_NR</strain>
    </source>
</reference>